<keyword evidence="8" id="KW-1185">Reference proteome</keyword>
<proteinExistence type="inferred from homology"/>
<dbReference type="Proteomes" id="UP000245959">
    <property type="component" value="Unassembled WGS sequence"/>
</dbReference>
<dbReference type="Gene3D" id="3.40.190.10">
    <property type="entry name" value="Periplasmic binding protein-like II"/>
    <property type="match status" value="1"/>
</dbReference>
<evidence type="ECO:0000313" key="7">
    <source>
        <dbReference type="EMBL" id="PVY41018.1"/>
    </source>
</evidence>
<protein>
    <submittedName>
        <fullName evidence="7">Carbohydrate ABC transporter substrate-binding protein (CUT1 family)</fullName>
    </submittedName>
</protein>
<dbReference type="GO" id="GO:0042597">
    <property type="term" value="C:periplasmic space"/>
    <property type="evidence" value="ECO:0007669"/>
    <property type="project" value="UniProtKB-SubCell"/>
</dbReference>
<feature type="domain" description="HTH gntR-type" evidence="6">
    <location>
        <begin position="2"/>
        <end position="70"/>
    </location>
</feature>
<evidence type="ECO:0000256" key="3">
    <source>
        <dbReference type="ARBA" id="ARBA00023015"/>
    </source>
</evidence>
<evidence type="ECO:0000256" key="2">
    <source>
        <dbReference type="ARBA" id="ARBA00008520"/>
    </source>
</evidence>
<dbReference type="InterPro" id="IPR036388">
    <property type="entry name" value="WH-like_DNA-bd_sf"/>
</dbReference>
<dbReference type="SMART" id="SM00345">
    <property type="entry name" value="HTH_GNTR"/>
    <property type="match status" value="1"/>
</dbReference>
<dbReference type="InterPro" id="IPR006059">
    <property type="entry name" value="SBP"/>
</dbReference>
<name>A0A2U1AX83_9BACT</name>
<dbReference type="Pfam" id="PF00392">
    <property type="entry name" value="GntR"/>
    <property type="match status" value="1"/>
</dbReference>
<dbReference type="SUPFAM" id="SSF53850">
    <property type="entry name" value="Periplasmic binding protein-like II"/>
    <property type="match status" value="1"/>
</dbReference>
<keyword evidence="3" id="KW-0805">Transcription regulation</keyword>
<accession>A0A2U1AX83</accession>
<reference evidence="7 8" key="1">
    <citation type="submission" date="2018-04" db="EMBL/GenBank/DDBJ databases">
        <title>Genomic Encyclopedia of Type Strains, Phase IV (KMG-IV): sequencing the most valuable type-strain genomes for metagenomic binning, comparative biology and taxonomic classification.</title>
        <authorList>
            <person name="Goeker M."/>
        </authorList>
    </citation>
    <scope>NUCLEOTIDE SEQUENCE [LARGE SCALE GENOMIC DNA]</scope>
    <source>
        <strain evidence="7 8">DSM 14823</strain>
    </source>
</reference>
<dbReference type="InterPro" id="IPR000524">
    <property type="entry name" value="Tscrpt_reg_HTH_GntR"/>
</dbReference>
<keyword evidence="5" id="KW-0804">Transcription</keyword>
<evidence type="ECO:0000259" key="6">
    <source>
        <dbReference type="PROSITE" id="PS50949"/>
    </source>
</evidence>
<comment type="subcellular location">
    <subcellularLocation>
        <location evidence="1">Periplasm</location>
    </subcellularLocation>
</comment>
<evidence type="ECO:0000313" key="8">
    <source>
        <dbReference type="Proteomes" id="UP000245959"/>
    </source>
</evidence>
<evidence type="ECO:0000256" key="1">
    <source>
        <dbReference type="ARBA" id="ARBA00004418"/>
    </source>
</evidence>
<dbReference type="RefSeq" id="WP_116884223.1">
    <property type="nucleotide sequence ID" value="NZ_CABMMC010000145.1"/>
</dbReference>
<dbReference type="EMBL" id="QEKH01000015">
    <property type="protein sequence ID" value="PVY41018.1"/>
    <property type="molecule type" value="Genomic_DNA"/>
</dbReference>
<dbReference type="GO" id="GO:0003677">
    <property type="term" value="F:DNA binding"/>
    <property type="evidence" value="ECO:0007669"/>
    <property type="project" value="UniProtKB-KW"/>
</dbReference>
<evidence type="ECO:0000256" key="4">
    <source>
        <dbReference type="ARBA" id="ARBA00023125"/>
    </source>
</evidence>
<dbReference type="InterPro" id="IPR050490">
    <property type="entry name" value="Bact_solute-bd_prot1"/>
</dbReference>
<comment type="caution">
    <text evidence="7">The sequence shown here is derived from an EMBL/GenBank/DDBJ whole genome shotgun (WGS) entry which is preliminary data.</text>
</comment>
<dbReference type="OrthoDB" id="9782846at2"/>
<dbReference type="SUPFAM" id="SSF46785">
    <property type="entry name" value="Winged helix' DNA-binding domain"/>
    <property type="match status" value="1"/>
</dbReference>
<dbReference type="PROSITE" id="PS50949">
    <property type="entry name" value="HTH_GNTR"/>
    <property type="match status" value="1"/>
</dbReference>
<dbReference type="GO" id="GO:0003700">
    <property type="term" value="F:DNA-binding transcription factor activity"/>
    <property type="evidence" value="ECO:0007669"/>
    <property type="project" value="InterPro"/>
</dbReference>
<dbReference type="InterPro" id="IPR036390">
    <property type="entry name" value="WH_DNA-bd_sf"/>
</dbReference>
<evidence type="ECO:0000256" key="5">
    <source>
        <dbReference type="ARBA" id="ARBA00023163"/>
    </source>
</evidence>
<gene>
    <name evidence="7" type="ORF">C8D82_11569</name>
</gene>
<dbReference type="PANTHER" id="PTHR43649:SF12">
    <property type="entry name" value="DIACETYLCHITOBIOSE BINDING PROTEIN DASA"/>
    <property type="match status" value="1"/>
</dbReference>
<keyword evidence="4" id="KW-0238">DNA-binding</keyword>
<dbReference type="Gene3D" id="1.10.10.10">
    <property type="entry name" value="Winged helix-like DNA-binding domain superfamily/Winged helix DNA-binding domain"/>
    <property type="match status" value="1"/>
</dbReference>
<sequence>MKDKLSQGREFLLDGIESGRFPAGSKLPGARDLAAELHISFLVAQHVVSSLEQDGVIECVSRRGAYVRHGWENRLIRNHLVIFQPFREWIPGMLGFLAEELPELRFSRGFRRGMFELRTTFELQEHRDDYMDLSRFLPECIHDEGRFFSRPFRGFSEPDGRLFGIPFIFSPRVIFFNRGMLAAHRLPAPRKNWTWEEFIGLIRTLRRHYPAERVFTYFDRPYFWMNFIFRAGGKLIDRLPDGSTRVCIDSPETIRGMALLRELCTTVYGFVSRGAEVECPFHNGDIALAMADRELYSVIHHSGFDDWGTVPLPEIPGGRNVTTQATDLICVRRECADNALAGKYIRFLLGERMQQYIGQRRYGIPILKQAAQASIDSEDPRDLLFLNEMNTMSAEYNVDSPPLTEIIYGGVSDIIHSDRPLEPAAAELASALRTILKVRDEIRRKKN</sequence>
<dbReference type="AlphaFoldDB" id="A0A2U1AX83"/>
<dbReference type="PANTHER" id="PTHR43649">
    <property type="entry name" value="ARABINOSE-BINDING PROTEIN-RELATED"/>
    <property type="match status" value="1"/>
</dbReference>
<dbReference type="CDD" id="cd07377">
    <property type="entry name" value="WHTH_GntR"/>
    <property type="match status" value="1"/>
</dbReference>
<comment type="similarity">
    <text evidence="2">Belongs to the bacterial solute-binding protein 1 family.</text>
</comment>
<dbReference type="Pfam" id="PF13416">
    <property type="entry name" value="SBP_bac_8"/>
    <property type="match status" value="1"/>
</dbReference>
<organism evidence="7 8">
    <name type="scientific">Victivallis vadensis</name>
    <dbReference type="NCBI Taxonomy" id="172901"/>
    <lineage>
        <taxon>Bacteria</taxon>
        <taxon>Pseudomonadati</taxon>
        <taxon>Lentisphaerota</taxon>
        <taxon>Lentisphaeria</taxon>
        <taxon>Victivallales</taxon>
        <taxon>Victivallaceae</taxon>
        <taxon>Victivallis</taxon>
    </lineage>
</organism>
<dbReference type="GeneID" id="78295527"/>